<feature type="transmembrane region" description="Helical" evidence="5">
    <location>
        <begin position="85"/>
        <end position="102"/>
    </location>
</feature>
<feature type="domain" description="EamA" evidence="6">
    <location>
        <begin position="170"/>
        <end position="240"/>
    </location>
</feature>
<dbReference type="VEuPathDB" id="TriTrypDB:TcIL3000_8_1200"/>
<feature type="transmembrane region" description="Helical" evidence="5">
    <location>
        <begin position="225"/>
        <end position="244"/>
    </location>
</feature>
<dbReference type="InterPro" id="IPR000620">
    <property type="entry name" value="EamA_dom"/>
</dbReference>
<feature type="transmembrane region" description="Helical" evidence="5">
    <location>
        <begin position="168"/>
        <end position="186"/>
    </location>
</feature>
<evidence type="ECO:0000256" key="5">
    <source>
        <dbReference type="SAM" id="Phobius"/>
    </source>
</evidence>
<evidence type="ECO:0000256" key="2">
    <source>
        <dbReference type="ARBA" id="ARBA00022692"/>
    </source>
</evidence>
<dbReference type="AlphaFoldDB" id="G0UR99"/>
<organism evidence="7">
    <name type="scientific">Trypanosoma congolense (strain IL3000)</name>
    <dbReference type="NCBI Taxonomy" id="1068625"/>
    <lineage>
        <taxon>Eukaryota</taxon>
        <taxon>Discoba</taxon>
        <taxon>Euglenozoa</taxon>
        <taxon>Kinetoplastea</taxon>
        <taxon>Metakinetoplastina</taxon>
        <taxon>Trypanosomatida</taxon>
        <taxon>Trypanosomatidae</taxon>
        <taxon>Trypanosoma</taxon>
        <taxon>Nannomonas</taxon>
    </lineage>
</organism>
<protein>
    <submittedName>
        <fullName evidence="7">Uncharacterized protein TCIL3000_8_1200</fullName>
    </submittedName>
</protein>
<dbReference type="Pfam" id="PF00892">
    <property type="entry name" value="EamA"/>
    <property type="match status" value="1"/>
</dbReference>
<keyword evidence="2 5" id="KW-0812">Transmembrane</keyword>
<dbReference type="PANTHER" id="PTHR23051:SF0">
    <property type="entry name" value="SOLUTE CARRIER FAMILY 35 MEMBER F5"/>
    <property type="match status" value="1"/>
</dbReference>
<keyword evidence="4 5" id="KW-0472">Membrane</keyword>
<feature type="transmembrane region" description="Helical" evidence="5">
    <location>
        <begin position="198"/>
        <end position="218"/>
    </location>
</feature>
<gene>
    <name evidence="7" type="ORF">TCIL3000_8_1200</name>
</gene>
<keyword evidence="3 5" id="KW-1133">Transmembrane helix</keyword>
<comment type="subcellular location">
    <subcellularLocation>
        <location evidence="1">Membrane</location>
        <topology evidence="1">Multi-pass membrane protein</topology>
    </subcellularLocation>
</comment>
<evidence type="ECO:0000259" key="6">
    <source>
        <dbReference type="Pfam" id="PF00892"/>
    </source>
</evidence>
<proteinExistence type="predicted"/>
<dbReference type="SUPFAM" id="SSF103481">
    <property type="entry name" value="Multidrug resistance efflux transporter EmrE"/>
    <property type="match status" value="1"/>
</dbReference>
<evidence type="ECO:0000256" key="4">
    <source>
        <dbReference type="ARBA" id="ARBA00023136"/>
    </source>
</evidence>
<sequence>MNRPDAPVGAASQGALVENQGYVVERGDRQESKDTAKGKGRCCAIGSYALGVVMILCVAVIWTYASVLIQYIFSGQSYEKPFFMTYFNTAVFAVNNIGFLLLESWRSLPWKNEKECVPLIVYDDAVKKVYEGRVSEPDNNEAGEEGAGHGCESEDKIPPLRPYSKYRLFKCAFLFCPIWFVANSLFNLSLSKTSVASVTVLSTTSGIWTFIISLIFFGQRFTAPCVLAILFSVGGAAMVAFSDATNKENETIEGDIYSLLSAMSYAGYTSVIKWACV</sequence>
<reference evidence="7" key="1">
    <citation type="journal article" date="2012" name="Proc. Natl. Acad. Sci. U.S.A.">
        <title>Antigenic diversity is generated by distinct evolutionary mechanisms in African trypanosome species.</title>
        <authorList>
            <person name="Jackson A.P."/>
            <person name="Berry A."/>
            <person name="Aslett M."/>
            <person name="Allison H.C."/>
            <person name="Burton P."/>
            <person name="Vavrova-Anderson J."/>
            <person name="Brown R."/>
            <person name="Browne H."/>
            <person name="Corton N."/>
            <person name="Hauser H."/>
            <person name="Gamble J."/>
            <person name="Gilderthorp R."/>
            <person name="Marcello L."/>
            <person name="McQuillan J."/>
            <person name="Otto T.D."/>
            <person name="Quail M.A."/>
            <person name="Sanders M.J."/>
            <person name="van Tonder A."/>
            <person name="Ginger M.L."/>
            <person name="Field M.C."/>
            <person name="Barry J.D."/>
            <person name="Hertz-Fowler C."/>
            <person name="Berriman M."/>
        </authorList>
    </citation>
    <scope>NUCLEOTIDE SEQUENCE</scope>
    <source>
        <strain evidence="7">IL3000</strain>
    </source>
</reference>
<dbReference type="EMBL" id="HE575321">
    <property type="protein sequence ID" value="CCC91910.1"/>
    <property type="molecule type" value="Genomic_DNA"/>
</dbReference>
<evidence type="ECO:0000256" key="3">
    <source>
        <dbReference type="ARBA" id="ARBA00022989"/>
    </source>
</evidence>
<accession>G0UR99</accession>
<feature type="transmembrane region" description="Helical" evidence="5">
    <location>
        <begin position="256"/>
        <end position="276"/>
    </location>
</feature>
<name>G0UR99_TRYCI</name>
<evidence type="ECO:0000256" key="1">
    <source>
        <dbReference type="ARBA" id="ARBA00004141"/>
    </source>
</evidence>
<evidence type="ECO:0000313" key="7">
    <source>
        <dbReference type="EMBL" id="CCC91910.1"/>
    </source>
</evidence>
<feature type="transmembrane region" description="Helical" evidence="5">
    <location>
        <begin position="48"/>
        <end position="73"/>
    </location>
</feature>
<dbReference type="InterPro" id="IPR037185">
    <property type="entry name" value="EmrE-like"/>
</dbReference>
<dbReference type="GO" id="GO:0016020">
    <property type="term" value="C:membrane"/>
    <property type="evidence" value="ECO:0007669"/>
    <property type="project" value="UniProtKB-SubCell"/>
</dbReference>
<dbReference type="PANTHER" id="PTHR23051">
    <property type="entry name" value="SOLUTE CARRIER FAMILY 35, MEMBER F5"/>
    <property type="match status" value="1"/>
</dbReference>